<evidence type="ECO:0000313" key="2">
    <source>
        <dbReference type="EMBL" id="GAA2695518.1"/>
    </source>
</evidence>
<comment type="caution">
    <text evidence="2">The sequence shown here is derived from an EMBL/GenBank/DDBJ whole genome shotgun (WGS) entry which is preliminary data.</text>
</comment>
<dbReference type="InterPro" id="IPR012337">
    <property type="entry name" value="RNaseH-like_sf"/>
</dbReference>
<gene>
    <name evidence="2" type="ORF">GCM10010412_088400</name>
</gene>
<dbReference type="Pfam" id="PF13683">
    <property type="entry name" value="rve_3"/>
    <property type="match status" value="1"/>
</dbReference>
<protein>
    <recommendedName>
        <fullName evidence="1">Integrase catalytic domain-containing protein</fullName>
    </recommendedName>
</protein>
<evidence type="ECO:0000259" key="1">
    <source>
        <dbReference type="PROSITE" id="PS50994"/>
    </source>
</evidence>
<dbReference type="Gene3D" id="3.30.420.10">
    <property type="entry name" value="Ribonuclease H-like superfamily/Ribonuclease H"/>
    <property type="match status" value="1"/>
</dbReference>
<accession>A0ABP6FMC5</accession>
<dbReference type="RefSeq" id="WP_346155398.1">
    <property type="nucleotide sequence ID" value="NZ_BAAATE010000041.1"/>
</dbReference>
<keyword evidence="3" id="KW-1185">Reference proteome</keyword>
<feature type="domain" description="Integrase catalytic" evidence="1">
    <location>
        <begin position="159"/>
        <end position="338"/>
    </location>
</feature>
<dbReference type="Proteomes" id="UP001501666">
    <property type="component" value="Unassembled WGS sequence"/>
</dbReference>
<dbReference type="EMBL" id="BAAATE010000041">
    <property type="protein sequence ID" value="GAA2695518.1"/>
    <property type="molecule type" value="Genomic_DNA"/>
</dbReference>
<dbReference type="PROSITE" id="PS50994">
    <property type="entry name" value="INTEGRASE"/>
    <property type="match status" value="1"/>
</dbReference>
<dbReference type="SUPFAM" id="SSF53098">
    <property type="entry name" value="Ribonuclease H-like"/>
    <property type="match status" value="1"/>
</dbReference>
<evidence type="ECO:0000313" key="3">
    <source>
        <dbReference type="Proteomes" id="UP001501666"/>
    </source>
</evidence>
<name>A0ABP6FMC5_9ACTN</name>
<dbReference type="InterPro" id="IPR036397">
    <property type="entry name" value="RNaseH_sf"/>
</dbReference>
<dbReference type="InterPro" id="IPR001584">
    <property type="entry name" value="Integrase_cat-core"/>
</dbReference>
<reference evidence="3" key="1">
    <citation type="journal article" date="2019" name="Int. J. Syst. Evol. Microbiol.">
        <title>The Global Catalogue of Microorganisms (GCM) 10K type strain sequencing project: providing services to taxonomists for standard genome sequencing and annotation.</title>
        <authorList>
            <consortium name="The Broad Institute Genomics Platform"/>
            <consortium name="The Broad Institute Genome Sequencing Center for Infectious Disease"/>
            <person name="Wu L."/>
            <person name="Ma J."/>
        </authorList>
    </citation>
    <scope>NUCLEOTIDE SEQUENCE [LARGE SCALE GENOMIC DNA]</scope>
    <source>
        <strain evidence="3">JCM 6835</strain>
    </source>
</reference>
<organism evidence="2 3">
    <name type="scientific">Nonomuraea recticatena</name>
    <dbReference type="NCBI Taxonomy" id="46178"/>
    <lineage>
        <taxon>Bacteria</taxon>
        <taxon>Bacillati</taxon>
        <taxon>Actinomycetota</taxon>
        <taxon>Actinomycetes</taxon>
        <taxon>Streptosporangiales</taxon>
        <taxon>Streptosporangiaceae</taxon>
        <taxon>Nonomuraea</taxon>
    </lineage>
</organism>
<sequence>MLLRLAYLTVTNTFAALRLLPMSDRDKDVEILVLCHQITVLERQLGADTKVRYIPEDRVLLAALLTSLPREVVRQLRLLVRPDTVLCWHRDLMRGRHARTCRPKRRGRPPTVRSIRVLVLRLVGENPAWGYRRIHGALTTLGIKVAASTVWEILKQAGVDPAPERASTTWADFLRSQADAILACGVIETVTLNGKRQYILTVIEHATRRVRVLGTPAHPSANWVIQAFKNLVMDLEDAGCRVRFLIRDRDGKFPALMGKVLAEADIKMVLTGIRMPRMNSIMERWVQSCRHELLDRCLVWNERHLRHALREYERFYNQHRAHQALNQGAPLRPAPDPITDPGRIIDLNIRRRDRLGGVLQSTHMPLDLYGRNFRQAQCRAAL</sequence>
<proteinExistence type="predicted"/>